<evidence type="ECO:0000256" key="1">
    <source>
        <dbReference type="ARBA" id="ARBA00008894"/>
    </source>
</evidence>
<dbReference type="GO" id="GO:0000166">
    <property type="term" value="F:nucleotide binding"/>
    <property type="evidence" value="ECO:0007669"/>
    <property type="project" value="UniProtKB-KW"/>
</dbReference>
<proteinExistence type="inferred from homology"/>
<accession>A0AAQ3PJ45</accession>
<keyword evidence="8" id="KW-1185">Reference proteome</keyword>
<gene>
    <name evidence="7" type="ORF">U9M48_002198</name>
</gene>
<comment type="similarity">
    <text evidence="1">Belongs to the disease resistance NB-LRR family.</text>
</comment>
<evidence type="ECO:0000256" key="4">
    <source>
        <dbReference type="ARBA" id="ARBA00022741"/>
    </source>
</evidence>
<keyword evidence="2" id="KW-0433">Leucine-rich repeat</keyword>
<evidence type="ECO:0000313" key="8">
    <source>
        <dbReference type="Proteomes" id="UP001341281"/>
    </source>
</evidence>
<protein>
    <recommendedName>
        <fullName evidence="6">Disease resistance N-terminal domain-containing protein</fullName>
    </recommendedName>
</protein>
<dbReference type="EMBL" id="CP144745">
    <property type="protein sequence ID" value="WVZ51005.1"/>
    <property type="molecule type" value="Genomic_DNA"/>
</dbReference>
<keyword evidence="3" id="KW-0677">Repeat</keyword>
<dbReference type="Gene3D" id="1.20.5.4130">
    <property type="match status" value="1"/>
</dbReference>
<dbReference type="Proteomes" id="UP001341281">
    <property type="component" value="Chromosome 01"/>
</dbReference>
<dbReference type="Pfam" id="PF18052">
    <property type="entry name" value="Rx_N"/>
    <property type="match status" value="1"/>
</dbReference>
<dbReference type="InterPro" id="IPR041118">
    <property type="entry name" value="Rx_N"/>
</dbReference>
<dbReference type="GO" id="GO:0006952">
    <property type="term" value="P:defense response"/>
    <property type="evidence" value="ECO:0007669"/>
    <property type="project" value="UniProtKB-KW"/>
</dbReference>
<keyword evidence="5" id="KW-0611">Plant defense</keyword>
<evidence type="ECO:0000256" key="3">
    <source>
        <dbReference type="ARBA" id="ARBA00022737"/>
    </source>
</evidence>
<evidence type="ECO:0000256" key="5">
    <source>
        <dbReference type="ARBA" id="ARBA00022821"/>
    </source>
</evidence>
<reference evidence="7 8" key="1">
    <citation type="submission" date="2024-02" db="EMBL/GenBank/DDBJ databases">
        <title>High-quality chromosome-scale genome assembly of Pensacola bahiagrass (Paspalum notatum Flugge var. saurae).</title>
        <authorList>
            <person name="Vega J.M."/>
            <person name="Podio M."/>
            <person name="Orjuela J."/>
            <person name="Siena L.A."/>
            <person name="Pessino S.C."/>
            <person name="Combes M.C."/>
            <person name="Mariac C."/>
            <person name="Albertini E."/>
            <person name="Pupilli F."/>
            <person name="Ortiz J.P.A."/>
            <person name="Leblanc O."/>
        </authorList>
    </citation>
    <scope>NUCLEOTIDE SEQUENCE [LARGE SCALE GENOMIC DNA]</scope>
    <source>
        <strain evidence="7">R1</strain>
        <tissue evidence="7">Leaf</tissue>
    </source>
</reference>
<organism evidence="7 8">
    <name type="scientific">Paspalum notatum var. saurae</name>
    <dbReference type="NCBI Taxonomy" id="547442"/>
    <lineage>
        <taxon>Eukaryota</taxon>
        <taxon>Viridiplantae</taxon>
        <taxon>Streptophyta</taxon>
        <taxon>Embryophyta</taxon>
        <taxon>Tracheophyta</taxon>
        <taxon>Spermatophyta</taxon>
        <taxon>Magnoliopsida</taxon>
        <taxon>Liliopsida</taxon>
        <taxon>Poales</taxon>
        <taxon>Poaceae</taxon>
        <taxon>PACMAD clade</taxon>
        <taxon>Panicoideae</taxon>
        <taxon>Andropogonodae</taxon>
        <taxon>Paspaleae</taxon>
        <taxon>Paspalinae</taxon>
        <taxon>Paspalum</taxon>
    </lineage>
</organism>
<name>A0AAQ3PJ45_PASNO</name>
<evidence type="ECO:0000313" key="7">
    <source>
        <dbReference type="EMBL" id="WVZ51005.1"/>
    </source>
</evidence>
<dbReference type="AlphaFoldDB" id="A0AAQ3PJ45"/>
<sequence length="115" mass="13429">MLKQKPSNYLLDKYKVMEGMEKQREVLERTLPAILDIINDAERQASHRQGVKAWLVRLKKVAYEASEVFDDFEYEALRRRAKKNGHIGELGFMAGVKLLPTHNRLAFRLRMGDKL</sequence>
<feature type="domain" description="Disease resistance N-terminal" evidence="6">
    <location>
        <begin position="4"/>
        <end position="83"/>
    </location>
</feature>
<keyword evidence="4" id="KW-0547">Nucleotide-binding</keyword>
<evidence type="ECO:0000259" key="6">
    <source>
        <dbReference type="Pfam" id="PF18052"/>
    </source>
</evidence>
<evidence type="ECO:0000256" key="2">
    <source>
        <dbReference type="ARBA" id="ARBA00022614"/>
    </source>
</evidence>